<keyword evidence="9 14" id="KW-0915">Sodium</keyword>
<evidence type="ECO:0000256" key="12">
    <source>
        <dbReference type="ARBA" id="ARBA00023136"/>
    </source>
</evidence>
<keyword evidence="16" id="KW-1185">Reference proteome</keyword>
<evidence type="ECO:0000313" key="16">
    <source>
        <dbReference type="Proteomes" id="UP000007039"/>
    </source>
</evidence>
<dbReference type="GO" id="GO:0016655">
    <property type="term" value="F:oxidoreductase activity, acting on NAD(P)H, quinone or similar compound as acceptor"/>
    <property type="evidence" value="ECO:0007669"/>
    <property type="project" value="UniProtKB-UniRule"/>
</dbReference>
<dbReference type="GO" id="GO:0005886">
    <property type="term" value="C:plasma membrane"/>
    <property type="evidence" value="ECO:0007669"/>
    <property type="project" value="UniProtKB-SubCell"/>
</dbReference>
<comment type="subcellular location">
    <subcellularLocation>
        <location evidence="14">Cell inner membrane</location>
        <topology evidence="14">Multi-pass membrane protein</topology>
    </subcellularLocation>
    <subcellularLocation>
        <location evidence="1">Endomembrane system</location>
        <topology evidence="1">Multi-pass membrane protein</topology>
    </subcellularLocation>
</comment>
<dbReference type="RefSeq" id="WP_013450754.1">
    <property type="nucleotide sequence ID" value="NC_014758.1"/>
</dbReference>
<keyword evidence="6 14" id="KW-1278">Translocase</keyword>
<dbReference type="PANTHER" id="PTHR30586:SF1">
    <property type="entry name" value="NA(+)-TRANSLOCATING NADH-QUINONE REDUCTASE SUBUNIT D"/>
    <property type="match status" value="1"/>
</dbReference>
<name>E4TFZ1_CALNY</name>
<dbReference type="PIRSF" id="PIRSF006102">
    <property type="entry name" value="NQR_DE"/>
    <property type="match status" value="1"/>
</dbReference>
<evidence type="ECO:0000256" key="1">
    <source>
        <dbReference type="ARBA" id="ARBA00004127"/>
    </source>
</evidence>
<feature type="transmembrane region" description="Helical" evidence="14">
    <location>
        <begin position="70"/>
        <end position="92"/>
    </location>
</feature>
<gene>
    <name evidence="14" type="primary">nqrD</name>
    <name evidence="15" type="ordered locus">Calni_0629</name>
</gene>
<evidence type="ECO:0000256" key="14">
    <source>
        <dbReference type="HAMAP-Rule" id="MF_00428"/>
    </source>
</evidence>
<dbReference type="GO" id="GO:0012505">
    <property type="term" value="C:endomembrane system"/>
    <property type="evidence" value="ECO:0007669"/>
    <property type="project" value="UniProtKB-SubCell"/>
</dbReference>
<comment type="function">
    <text evidence="14">NQR complex catalyzes the reduction of ubiquinone-1 to ubiquinol by two successive reactions, coupled with the transport of Na(+) ions from the cytoplasm to the periplasm. NqrA to NqrE are probably involved in the second step, the conversion of ubisemiquinone to ubiquinol.</text>
</comment>
<dbReference type="NCBIfam" id="NF006777">
    <property type="entry name" value="PRK09292.1"/>
    <property type="match status" value="1"/>
</dbReference>
<keyword evidence="13 14" id="KW-0739">Sodium transport</keyword>
<comment type="catalytic activity">
    <reaction evidence="14">
        <text>a ubiquinone + n Na(+)(in) + NADH + H(+) = a ubiquinol + n Na(+)(out) + NAD(+)</text>
        <dbReference type="Rhea" id="RHEA:47748"/>
        <dbReference type="Rhea" id="RHEA-COMP:9565"/>
        <dbReference type="Rhea" id="RHEA-COMP:9566"/>
        <dbReference type="ChEBI" id="CHEBI:15378"/>
        <dbReference type="ChEBI" id="CHEBI:16389"/>
        <dbReference type="ChEBI" id="CHEBI:17976"/>
        <dbReference type="ChEBI" id="CHEBI:29101"/>
        <dbReference type="ChEBI" id="CHEBI:57540"/>
        <dbReference type="ChEBI" id="CHEBI:57945"/>
        <dbReference type="EC" id="7.2.1.1"/>
    </reaction>
</comment>
<evidence type="ECO:0000256" key="3">
    <source>
        <dbReference type="ARBA" id="ARBA00022475"/>
    </source>
</evidence>
<feature type="transmembrane region" description="Helical" evidence="14">
    <location>
        <begin position="98"/>
        <end position="120"/>
    </location>
</feature>
<accession>E4TFZ1</accession>
<evidence type="ECO:0000313" key="15">
    <source>
        <dbReference type="EMBL" id="ADR18541.1"/>
    </source>
</evidence>
<feature type="transmembrane region" description="Helical" evidence="14">
    <location>
        <begin position="38"/>
        <end position="58"/>
    </location>
</feature>
<keyword evidence="5 14" id="KW-0812">Transmembrane</keyword>
<dbReference type="EMBL" id="CP002347">
    <property type="protein sequence ID" value="ADR18541.1"/>
    <property type="molecule type" value="Genomic_DNA"/>
</dbReference>
<evidence type="ECO:0000256" key="9">
    <source>
        <dbReference type="ARBA" id="ARBA00023053"/>
    </source>
</evidence>
<dbReference type="InterPro" id="IPR003667">
    <property type="entry name" value="NqrDE/RnfAE"/>
</dbReference>
<evidence type="ECO:0000256" key="8">
    <source>
        <dbReference type="ARBA" id="ARBA00023027"/>
    </source>
</evidence>
<evidence type="ECO:0000256" key="11">
    <source>
        <dbReference type="ARBA" id="ARBA00023075"/>
    </source>
</evidence>
<reference evidence="15 16" key="2">
    <citation type="journal article" date="2011" name="Stand. Genomic Sci.">
        <title>Complete genome sequence of Calditerrivibrio nitroreducens type strain (Yu37-1).</title>
        <authorList>
            <person name="Pitluck S."/>
            <person name="Sikorski J."/>
            <person name="Zeytun A."/>
            <person name="Lapidus A."/>
            <person name="Nolan M."/>
            <person name="Lucas S."/>
            <person name="Hammon N."/>
            <person name="Deshpande S."/>
            <person name="Cheng J.F."/>
            <person name="Tapia R."/>
            <person name="Han C."/>
            <person name="Goodwin L."/>
            <person name="Liolios K."/>
            <person name="Pagani I."/>
            <person name="Ivanova N."/>
            <person name="Mavromatis K."/>
            <person name="Pati A."/>
            <person name="Chen A."/>
            <person name="Palaniappan K."/>
            <person name="Hauser L."/>
            <person name="Chang Y.J."/>
            <person name="Jeffries C.D."/>
            <person name="Detter J.C."/>
            <person name="Brambilla E."/>
            <person name="Djao O.D."/>
            <person name="Rohde M."/>
            <person name="Spring S."/>
            <person name="Goker M."/>
            <person name="Woyke T."/>
            <person name="Bristow J."/>
            <person name="Eisen J.A."/>
            <person name="Markowitz V."/>
            <person name="Hugenholtz P."/>
            <person name="Kyrpides N.C."/>
            <person name="Klenk H.P."/>
            <person name="Land M."/>
        </authorList>
    </citation>
    <scope>NUCLEOTIDE SEQUENCE [LARGE SCALE GENOMIC DNA]</scope>
    <source>
        <strain evidence="16">DSM 19672 / NBRC 101217 / Yu37-1</strain>
    </source>
</reference>
<feature type="transmembrane region" description="Helical" evidence="14">
    <location>
        <begin position="132"/>
        <end position="152"/>
    </location>
</feature>
<dbReference type="HOGENOM" id="CLU_046659_1_1_0"/>
<evidence type="ECO:0000256" key="5">
    <source>
        <dbReference type="ARBA" id="ARBA00022692"/>
    </source>
</evidence>
<dbReference type="KEGG" id="cni:Calni_0629"/>
<dbReference type="AlphaFoldDB" id="E4TFZ1"/>
<comment type="subunit">
    <text evidence="14">Composed of six subunits; NqrA, NqrB, NqrC, NqrD, NqrE and NqrF.</text>
</comment>
<dbReference type="GO" id="GO:0006814">
    <property type="term" value="P:sodium ion transport"/>
    <property type="evidence" value="ECO:0007669"/>
    <property type="project" value="UniProtKB-UniRule"/>
</dbReference>
<dbReference type="STRING" id="768670.Calni_0629"/>
<dbReference type="EC" id="7.2.1.1" evidence="14"/>
<evidence type="ECO:0000256" key="13">
    <source>
        <dbReference type="ARBA" id="ARBA00023201"/>
    </source>
</evidence>
<evidence type="ECO:0000256" key="2">
    <source>
        <dbReference type="ARBA" id="ARBA00022448"/>
    </source>
</evidence>
<keyword evidence="8 14" id="KW-0520">NAD</keyword>
<sequence length="206" mass="22545" precursor="true">MGIKKDTFLGPIFVNNPITIQVLGICSSLAVTTQLKTALVMGLSVTVVVALSNLLISLMRNQIPTSVRIIIEMTVIASFVIIVDQFLKAFFFDISKQLSVFVGLIITNCILMGRAEAFALKNPPFLSFLDGLGNGIGYGLILVIVGTIRELAGSGKLFGYEILKLKVNGGWYIPNGMFLLAPSGFFIIATIIWFVKEREKRKRGLK</sequence>
<keyword evidence="11 14" id="KW-0830">Ubiquinone</keyword>
<keyword evidence="7 14" id="KW-1133">Transmembrane helix</keyword>
<protein>
    <recommendedName>
        <fullName evidence="14">Na(+)-translocating NADH-quinone reductase subunit D</fullName>
        <shortName evidence="14">Na(+)-NQR subunit D</shortName>
        <shortName evidence="14">Na(+)-translocating NQR subunit D</shortName>
        <ecNumber evidence="14">7.2.1.1</ecNumber>
    </recommendedName>
    <alternativeName>
        <fullName evidence="14">NQR complex subunit D</fullName>
    </alternativeName>
    <alternativeName>
        <fullName evidence="14">NQR-1 subunit D</fullName>
    </alternativeName>
</protein>
<feature type="transmembrane region" description="Helical" evidence="14">
    <location>
        <begin position="172"/>
        <end position="195"/>
    </location>
</feature>
<proteinExistence type="inferred from homology"/>
<dbReference type="HAMAP" id="MF_00428">
    <property type="entry name" value="NqrD"/>
    <property type="match status" value="1"/>
</dbReference>
<comment type="similarity">
    <text evidence="14">Belongs to the NqrDE/RnfAE family.</text>
</comment>
<dbReference type="PANTHER" id="PTHR30586">
    <property type="entry name" value="ELECTRON TRANSPORT COMPLEX PROTEIN RNFE"/>
    <property type="match status" value="1"/>
</dbReference>
<feature type="transmembrane region" description="Helical" evidence="14">
    <location>
        <begin position="12"/>
        <end position="32"/>
    </location>
</feature>
<keyword evidence="2 14" id="KW-0813">Transport</keyword>
<evidence type="ECO:0000256" key="10">
    <source>
        <dbReference type="ARBA" id="ARBA00023065"/>
    </source>
</evidence>
<evidence type="ECO:0000256" key="7">
    <source>
        <dbReference type="ARBA" id="ARBA00022989"/>
    </source>
</evidence>
<dbReference type="Pfam" id="PF02508">
    <property type="entry name" value="Rnf-Nqr"/>
    <property type="match status" value="1"/>
</dbReference>
<dbReference type="InterPro" id="IPR011292">
    <property type="entry name" value="NqrD"/>
</dbReference>
<keyword evidence="4 14" id="KW-0997">Cell inner membrane</keyword>
<evidence type="ECO:0000256" key="6">
    <source>
        <dbReference type="ARBA" id="ARBA00022967"/>
    </source>
</evidence>
<organism evidence="15 16">
    <name type="scientific">Calditerrivibrio nitroreducens (strain DSM 19672 / NBRC 101217 / Yu37-1)</name>
    <dbReference type="NCBI Taxonomy" id="768670"/>
    <lineage>
        <taxon>Bacteria</taxon>
        <taxon>Pseudomonadati</taxon>
        <taxon>Deferribacterota</taxon>
        <taxon>Deferribacteres</taxon>
        <taxon>Deferribacterales</taxon>
        <taxon>Calditerrivibrionaceae</taxon>
    </lineage>
</organism>
<dbReference type="OrthoDB" id="9790976at2"/>
<reference key="1">
    <citation type="submission" date="2010-11" db="EMBL/GenBank/DDBJ databases">
        <title>The complete genome of chromosome of Calditerrivibrio nitroreducens DSM 19672.</title>
        <authorList>
            <consortium name="US DOE Joint Genome Institute (JGI-PGF)"/>
            <person name="Lucas S."/>
            <person name="Copeland A."/>
            <person name="Lapidus A."/>
            <person name="Bruce D."/>
            <person name="Goodwin L."/>
            <person name="Pitluck S."/>
            <person name="Kyrpides N."/>
            <person name="Mavromatis K."/>
            <person name="Ivanova N."/>
            <person name="Mikhailova N."/>
            <person name="Zeytun A."/>
            <person name="Brettin T."/>
            <person name="Detter J.C."/>
            <person name="Tapia R."/>
            <person name="Han C."/>
            <person name="Land M."/>
            <person name="Hauser L."/>
            <person name="Markowitz V."/>
            <person name="Cheng J.-F."/>
            <person name="Hugenholtz P."/>
            <person name="Woyke T."/>
            <person name="Wu D."/>
            <person name="Spring S."/>
            <person name="Schroeder M."/>
            <person name="Brambilla E."/>
            <person name="Klenk H.-P."/>
            <person name="Eisen J.A."/>
        </authorList>
    </citation>
    <scope>NUCLEOTIDE SEQUENCE [LARGE SCALE GENOMIC DNA]</scope>
    <source>
        <strain>DSM 19672</strain>
    </source>
</reference>
<keyword evidence="12 14" id="KW-0472">Membrane</keyword>
<dbReference type="eggNOG" id="COG1347">
    <property type="taxonomic scope" value="Bacteria"/>
</dbReference>
<keyword evidence="10 14" id="KW-0406">Ion transport</keyword>
<dbReference type="Proteomes" id="UP000007039">
    <property type="component" value="Chromosome"/>
</dbReference>
<evidence type="ECO:0000256" key="4">
    <source>
        <dbReference type="ARBA" id="ARBA00022519"/>
    </source>
</evidence>
<keyword evidence="3 14" id="KW-1003">Cell membrane</keyword>
<dbReference type="NCBIfam" id="TIGR01939">
    <property type="entry name" value="nqrD"/>
    <property type="match status" value="1"/>
</dbReference>